<accession>A0A2G9G5P6</accession>
<name>A0A2G9G5P6_9LAMI</name>
<gene>
    <name evidence="1" type="ORF">CDL12_26875</name>
</gene>
<evidence type="ECO:0000313" key="2">
    <source>
        <dbReference type="Proteomes" id="UP000231279"/>
    </source>
</evidence>
<sequence>MGCKPIETSQLKKCSSLAQLKPCSFRFLAKQFLYVGLARVFLDLHVISSWAESITKLSLFSFSMILLVVTSGSLSTTRTNGYWNCRKVALSKNCRHLYRLRGYV</sequence>
<protein>
    <submittedName>
        <fullName evidence="1">Uncharacterized protein</fullName>
    </submittedName>
</protein>
<evidence type="ECO:0000313" key="1">
    <source>
        <dbReference type="EMBL" id="PIN00621.1"/>
    </source>
</evidence>
<proteinExistence type="predicted"/>
<organism evidence="1 2">
    <name type="scientific">Handroanthus impetiginosus</name>
    <dbReference type="NCBI Taxonomy" id="429701"/>
    <lineage>
        <taxon>Eukaryota</taxon>
        <taxon>Viridiplantae</taxon>
        <taxon>Streptophyta</taxon>
        <taxon>Embryophyta</taxon>
        <taxon>Tracheophyta</taxon>
        <taxon>Spermatophyta</taxon>
        <taxon>Magnoliopsida</taxon>
        <taxon>eudicotyledons</taxon>
        <taxon>Gunneridae</taxon>
        <taxon>Pentapetalae</taxon>
        <taxon>asterids</taxon>
        <taxon>lamiids</taxon>
        <taxon>Lamiales</taxon>
        <taxon>Bignoniaceae</taxon>
        <taxon>Crescentiina</taxon>
        <taxon>Tabebuia alliance</taxon>
        <taxon>Handroanthus</taxon>
    </lineage>
</organism>
<dbReference type="EMBL" id="NKXS01006855">
    <property type="protein sequence ID" value="PIN00621.1"/>
    <property type="molecule type" value="Genomic_DNA"/>
</dbReference>
<keyword evidence="2" id="KW-1185">Reference proteome</keyword>
<dbReference type="AlphaFoldDB" id="A0A2G9G5P6"/>
<comment type="caution">
    <text evidence="1">The sequence shown here is derived from an EMBL/GenBank/DDBJ whole genome shotgun (WGS) entry which is preliminary data.</text>
</comment>
<reference evidence="2" key="1">
    <citation type="journal article" date="2018" name="Gigascience">
        <title>Genome assembly of the Pink Ipe (Handroanthus impetiginosus, Bignoniaceae), a highly valued, ecologically keystone Neotropical timber forest tree.</title>
        <authorList>
            <person name="Silva-Junior O.B."/>
            <person name="Grattapaglia D."/>
            <person name="Novaes E."/>
            <person name="Collevatti R.G."/>
        </authorList>
    </citation>
    <scope>NUCLEOTIDE SEQUENCE [LARGE SCALE GENOMIC DNA]</scope>
    <source>
        <strain evidence="2">cv. UFG-1</strain>
    </source>
</reference>
<dbReference type="Proteomes" id="UP000231279">
    <property type="component" value="Unassembled WGS sequence"/>
</dbReference>